<reference evidence="1 2" key="1">
    <citation type="submission" date="2020-08" db="EMBL/GenBank/DDBJ databases">
        <title>Genomic Encyclopedia of Type Strains, Phase IV (KMG-V): Genome sequencing to study the core and pangenomes of soil and plant-associated prokaryotes.</title>
        <authorList>
            <person name="Whitman W."/>
        </authorList>
    </citation>
    <scope>NUCLEOTIDE SEQUENCE [LARGE SCALE GENOMIC DNA]</scope>
    <source>
        <strain evidence="1 2">S3M1</strain>
    </source>
</reference>
<sequence length="60" mass="6992">MKKETKNNLNEFPKTCVTELSDNERLLKDIFCSDFGITKSLNPKLRLFAFMTYLIYASPI</sequence>
<dbReference type="EMBL" id="JACHCE010000006">
    <property type="protein sequence ID" value="MBB5637679.1"/>
    <property type="molecule type" value="Genomic_DNA"/>
</dbReference>
<evidence type="ECO:0000313" key="2">
    <source>
        <dbReference type="Proteomes" id="UP000537204"/>
    </source>
</evidence>
<dbReference type="Proteomes" id="UP000537204">
    <property type="component" value="Unassembled WGS sequence"/>
</dbReference>
<comment type="caution">
    <text evidence="1">The sequence shown here is derived from an EMBL/GenBank/DDBJ whole genome shotgun (WGS) entry which is preliminary data.</text>
</comment>
<proteinExistence type="predicted"/>
<name>A0A7W8ZP94_9SPHI</name>
<accession>A0A7W8ZP94</accession>
<gene>
    <name evidence="1" type="ORF">HDE68_003604</name>
</gene>
<organism evidence="1 2">
    <name type="scientific">Pedobacter cryoconitis</name>
    <dbReference type="NCBI Taxonomy" id="188932"/>
    <lineage>
        <taxon>Bacteria</taxon>
        <taxon>Pseudomonadati</taxon>
        <taxon>Bacteroidota</taxon>
        <taxon>Sphingobacteriia</taxon>
        <taxon>Sphingobacteriales</taxon>
        <taxon>Sphingobacteriaceae</taxon>
        <taxon>Pedobacter</taxon>
    </lineage>
</organism>
<protein>
    <submittedName>
        <fullName evidence="1">Uncharacterized protein</fullName>
    </submittedName>
</protein>
<evidence type="ECO:0000313" key="1">
    <source>
        <dbReference type="EMBL" id="MBB5637679.1"/>
    </source>
</evidence>
<dbReference type="AlphaFoldDB" id="A0A7W8ZP94"/>